<dbReference type="HOGENOM" id="CLU_858363_0_0_1"/>
<sequence length="324" mass="34757">MIGFCSTYAAGSILSGDCVQYAAVLLGASLTGPSCLDLTARMPTALTSYSLRLQLRSGSLVTSLLFHAHLSQPCHSLYLNRSRSNFHVSTGETEGKKKKKRRRPVLNHSNTTVQLFILPHTEKDALLDLGAGGSYGRCAMCVGRKSEADYISLVVFLSRFDTWSRPGYALAPYLKIKTPSPQHPWQIGQSNGLSWVSAFEGVTQFDIELARLKTDGLLFVAVPTGDDYYVLFLDSTHGNVYSMSERFSILAAGSTPTSGTVAAANAGANEVTLKGGPNPTAQFAYTFVSENAALGGWRNEWVSRGVGIGMGAVGVVLGCVLTVW</sequence>
<name>L8WQT0_THACA</name>
<keyword evidence="2" id="KW-1185">Reference proteome</keyword>
<accession>L8WQT0</accession>
<organism evidence="1 2">
    <name type="scientific">Thanatephorus cucumeris (strain AG1-IA)</name>
    <name type="common">Rice sheath blight fungus</name>
    <name type="synonym">Rhizoctonia solani</name>
    <dbReference type="NCBI Taxonomy" id="983506"/>
    <lineage>
        <taxon>Eukaryota</taxon>
        <taxon>Fungi</taxon>
        <taxon>Dikarya</taxon>
        <taxon>Basidiomycota</taxon>
        <taxon>Agaricomycotina</taxon>
        <taxon>Agaricomycetes</taxon>
        <taxon>Cantharellales</taxon>
        <taxon>Ceratobasidiaceae</taxon>
        <taxon>Rhizoctonia</taxon>
        <taxon>Rhizoctonia solani AG-1</taxon>
    </lineage>
</organism>
<evidence type="ECO:0000313" key="1">
    <source>
        <dbReference type="EMBL" id="ELU38699.1"/>
    </source>
</evidence>
<protein>
    <submittedName>
        <fullName evidence="1">Uncharacterized protein</fullName>
    </submittedName>
</protein>
<evidence type="ECO:0000313" key="2">
    <source>
        <dbReference type="Proteomes" id="UP000011668"/>
    </source>
</evidence>
<dbReference type="OrthoDB" id="2581067at2759"/>
<proteinExistence type="predicted"/>
<gene>
    <name evidence="1" type="ORF">AG1IA_07270</name>
</gene>
<dbReference type="EMBL" id="AFRT01002077">
    <property type="protein sequence ID" value="ELU38699.1"/>
    <property type="molecule type" value="Genomic_DNA"/>
</dbReference>
<dbReference type="Proteomes" id="UP000011668">
    <property type="component" value="Unassembled WGS sequence"/>
</dbReference>
<comment type="caution">
    <text evidence="1">The sequence shown here is derived from an EMBL/GenBank/DDBJ whole genome shotgun (WGS) entry which is preliminary data.</text>
</comment>
<dbReference type="AlphaFoldDB" id="L8WQT0"/>
<reference evidence="1 2" key="1">
    <citation type="journal article" date="2013" name="Nat. Commun.">
        <title>The evolution and pathogenic mechanisms of the rice sheath blight pathogen.</title>
        <authorList>
            <person name="Zheng A."/>
            <person name="Lin R."/>
            <person name="Xu L."/>
            <person name="Qin P."/>
            <person name="Tang C."/>
            <person name="Ai P."/>
            <person name="Zhang D."/>
            <person name="Liu Y."/>
            <person name="Sun Z."/>
            <person name="Feng H."/>
            <person name="Wang Y."/>
            <person name="Chen Y."/>
            <person name="Liang X."/>
            <person name="Fu R."/>
            <person name="Li Q."/>
            <person name="Zhang J."/>
            <person name="Yu X."/>
            <person name="Xie Z."/>
            <person name="Ding L."/>
            <person name="Guan P."/>
            <person name="Tang J."/>
            <person name="Liang Y."/>
            <person name="Wang S."/>
            <person name="Deng Q."/>
            <person name="Li S."/>
            <person name="Zhu J."/>
            <person name="Wang L."/>
            <person name="Liu H."/>
            <person name="Li P."/>
        </authorList>
    </citation>
    <scope>NUCLEOTIDE SEQUENCE [LARGE SCALE GENOMIC DNA]</scope>
    <source>
        <strain evidence="2">AG-1 IA</strain>
    </source>
</reference>